<accession>A0A0M3HJD9</accession>
<dbReference type="WBParaSite" id="ALUE_0000163401-mRNA-1">
    <property type="protein sequence ID" value="ALUE_0000163401-mRNA-1"/>
    <property type="gene ID" value="ALUE_0000163401"/>
</dbReference>
<evidence type="ECO:0000313" key="1">
    <source>
        <dbReference type="Proteomes" id="UP000036681"/>
    </source>
</evidence>
<dbReference type="AlphaFoldDB" id="A0A0M3HJD9"/>
<name>A0A0M3HJD9_ASCLU</name>
<dbReference type="Proteomes" id="UP000036681">
    <property type="component" value="Unplaced"/>
</dbReference>
<evidence type="ECO:0000313" key="2">
    <source>
        <dbReference type="WBParaSite" id="ALUE_0000163401-mRNA-1"/>
    </source>
</evidence>
<reference evidence="2" key="1">
    <citation type="submission" date="2017-02" db="UniProtKB">
        <authorList>
            <consortium name="WormBaseParasite"/>
        </authorList>
    </citation>
    <scope>IDENTIFICATION</scope>
</reference>
<organism evidence="1 2">
    <name type="scientific">Ascaris lumbricoides</name>
    <name type="common">Giant roundworm</name>
    <dbReference type="NCBI Taxonomy" id="6252"/>
    <lineage>
        <taxon>Eukaryota</taxon>
        <taxon>Metazoa</taxon>
        <taxon>Ecdysozoa</taxon>
        <taxon>Nematoda</taxon>
        <taxon>Chromadorea</taxon>
        <taxon>Rhabditida</taxon>
        <taxon>Spirurina</taxon>
        <taxon>Ascaridomorpha</taxon>
        <taxon>Ascaridoidea</taxon>
        <taxon>Ascarididae</taxon>
        <taxon>Ascaris</taxon>
    </lineage>
</organism>
<proteinExistence type="predicted"/>
<sequence length="43" mass="4958">MSQIVGSWKRIARQFLERSRGFSIDEVVEEKRQILVSYSIAGS</sequence>
<protein>
    <submittedName>
        <fullName evidence="2">MarR family transcriptional regulator</fullName>
    </submittedName>
</protein>
<keyword evidence="1" id="KW-1185">Reference proteome</keyword>